<name>A0ABR0IYK0_9EURO</name>
<dbReference type="PANTHER" id="PTHR10788:SF75">
    <property type="entry name" value="SYNTHASE SUBUNIT OF TREHALOSE-6-PHOSPHATE SYNTHASE_PHOSPHATASE COMPLEX (EUROFUNG)"/>
    <property type="match status" value="1"/>
</dbReference>
<protein>
    <submittedName>
        <fullName evidence="1">Trehalose-6-P synthase/phosphatase complex synthase subunit</fullName>
    </submittedName>
</protein>
<dbReference type="InterPro" id="IPR001830">
    <property type="entry name" value="Glyco_trans_20"/>
</dbReference>
<dbReference type="Gene3D" id="3.40.50.2000">
    <property type="entry name" value="Glycogen Phosphorylase B"/>
    <property type="match status" value="2"/>
</dbReference>
<accession>A0ABR0IYK0</accession>
<proteinExistence type="predicted"/>
<dbReference type="Pfam" id="PF00982">
    <property type="entry name" value="Glyco_transf_20"/>
    <property type="match status" value="1"/>
</dbReference>
<dbReference type="PANTHER" id="PTHR10788">
    <property type="entry name" value="TREHALOSE-6-PHOSPHATE SYNTHASE"/>
    <property type="match status" value="1"/>
</dbReference>
<evidence type="ECO:0000313" key="2">
    <source>
        <dbReference type="Proteomes" id="UP001345691"/>
    </source>
</evidence>
<sequence>MQTPPPSPDSFLVMSPPADQRLIVVSNRLPVTIEREHDGNYGFKESSGGLATGMSGVKRESEMVWYGWPGMEVPSEEESNITQTLLEKHNAVPVLVDDDLAESYYNGFSNSTLWPLLHYQSNAIKFRQDEWKAYQQVNRRFAEKLASDIQDGDLVWIHDYHLMLLPRILSEAAVKMSKRVTIGFFLHTPFPSGDMFKVLPVWDQILEGLACCKTIGFHTQTYAQNFARTCCDYLNFEQCSTGIERYGNVVNLGVYPIGIDVPKFVDHMEDQSRKEQIRDMRRRYNVCKLIIGVDRLDYTKGIPQKITAMERFLDTNPHLVGQVSMIQVAIPSRQSVQDYKDLATNLHCQVEALNNKYGSNDYKPVHLLHQSVPFDQLITMYAASDICFVSSIRDGMNLVSYEYVATQRERKGVLLLSEFAGAAEQLTGSVLFNPWDVEGTVEALHRAVTMDANERTSNQKKSEDYVLRNSSSAWGKSFVNDLKSSSSKSSKPGSNVRNVCTEANMKKWGLSRPHRPSIFSTLTA</sequence>
<dbReference type="SUPFAM" id="SSF53756">
    <property type="entry name" value="UDP-Glycosyltransferase/glycogen phosphorylase"/>
    <property type="match status" value="1"/>
</dbReference>
<reference evidence="1 2" key="1">
    <citation type="submission" date="2023-08" db="EMBL/GenBank/DDBJ databases">
        <title>Black Yeasts Isolated from many extreme environments.</title>
        <authorList>
            <person name="Coleine C."/>
            <person name="Stajich J.E."/>
            <person name="Selbmann L."/>
        </authorList>
    </citation>
    <scope>NUCLEOTIDE SEQUENCE [LARGE SCALE GENOMIC DNA]</scope>
    <source>
        <strain evidence="1 2">CCFEE 6328</strain>
    </source>
</reference>
<evidence type="ECO:0000313" key="1">
    <source>
        <dbReference type="EMBL" id="KAK5051775.1"/>
    </source>
</evidence>
<gene>
    <name evidence="1" type="primary">TPS1_2</name>
    <name evidence="1" type="ORF">LTR69_010066</name>
</gene>
<comment type="caution">
    <text evidence="1">The sequence shown here is derived from an EMBL/GenBank/DDBJ whole genome shotgun (WGS) entry which is preliminary data.</text>
</comment>
<dbReference type="EMBL" id="JAVRRF010000032">
    <property type="protein sequence ID" value="KAK5051775.1"/>
    <property type="molecule type" value="Genomic_DNA"/>
</dbReference>
<dbReference type="CDD" id="cd03788">
    <property type="entry name" value="GT20_TPS"/>
    <property type="match status" value="1"/>
</dbReference>
<keyword evidence="2" id="KW-1185">Reference proteome</keyword>
<organism evidence="1 2">
    <name type="scientific">Exophiala sideris</name>
    <dbReference type="NCBI Taxonomy" id="1016849"/>
    <lineage>
        <taxon>Eukaryota</taxon>
        <taxon>Fungi</taxon>
        <taxon>Dikarya</taxon>
        <taxon>Ascomycota</taxon>
        <taxon>Pezizomycotina</taxon>
        <taxon>Eurotiomycetes</taxon>
        <taxon>Chaetothyriomycetidae</taxon>
        <taxon>Chaetothyriales</taxon>
        <taxon>Herpotrichiellaceae</taxon>
        <taxon>Exophiala</taxon>
    </lineage>
</organism>
<dbReference type="Proteomes" id="UP001345691">
    <property type="component" value="Unassembled WGS sequence"/>
</dbReference>